<dbReference type="AlphaFoldDB" id="A0AAN0Y210"/>
<dbReference type="KEGG" id="vna:PN96_06405"/>
<sequence length="789" mass="91151">MSVTISKQEHQNDPDKFERLFQLGITYIQQLGGKVWTDYNTHDPGVTILEQVCFALTDIIYRSDFAVCDLLADDYGRIDYPYYGLARPDEVLSAPPQIPSEYQDFIVRTTPQLEQVWFQSSEQYPHLGLYQISGLLQRFFRRQQHALQTKGEDSNPEKNDPTIQSILQTYHQIRGLGEDIEEVNVIGETCIHLAATIEISNDGVDANQVAANIYYQCAHWLRQRTNGDLSELEDLILSSASIQQVRGIRFEAETHPDEPIVAISEIPEYASLIMPEADSDIRLEVVQNQHLVALDVADVVIQIEQQLQQQTIQRQHLATAMPLPSGHHRDLSSYDSIQTLFPRNYQLATKTNTGYDPKSQAQRHQLRSYLLLFDQLMANFCEDLTKLPELFSTSLSQPTSYHVHTLTPQEFNDINSHYPADAKSKLQALQSEFDNFPERKGRIYDYLIALYGEQYPDTLHRAFTPYCREQDIDWLLLEHKQRFIRNIATISNQRGLGNNLLNPSHIGGYQQRLSILLGMNALKNEDEGTNLNISRYLLNIVTDEDYLSSDMGQKAVFELKETVLPNLETLPESQEKISLSTQQKRQIRSSVYALDAQTLPESLLQFGIDNQRYRILKRARTGDYRLFFDIGTNEEKRWLYIGRYNHKQKLIRFCHWLQAWLVEINQQTETLHVVEPITLRHPESDIESLANQVCVVIPGFTARHRSPLFRQQVAQLIRTNTPAHLCVHLMWLNFNAFSEFENLYHAWRKQKALTIQLNSKEDKQQCDEMAKNLLTFLQKPDAAQEALIL</sequence>
<gene>
    <name evidence="1" type="ORF">BA890_06945</name>
</gene>
<dbReference type="RefSeq" id="WP_020333190.1">
    <property type="nucleotide sequence ID" value="NZ_ATFJ01000003.1"/>
</dbReference>
<name>A0AAN0Y210_VIBNA</name>
<accession>A0AAN0Y210</accession>
<keyword evidence="2" id="KW-1185">Reference proteome</keyword>
<evidence type="ECO:0000313" key="2">
    <source>
        <dbReference type="Proteomes" id="UP000092741"/>
    </source>
</evidence>
<evidence type="ECO:0000313" key="1">
    <source>
        <dbReference type="EMBL" id="ANQ12510.1"/>
    </source>
</evidence>
<dbReference type="GeneID" id="70912416"/>
<proteinExistence type="predicted"/>
<organism evidence="1 2">
    <name type="scientific">Vibrio natriegens NBRC 15636 = ATCC 14048 = DSM 759</name>
    <dbReference type="NCBI Taxonomy" id="1219067"/>
    <lineage>
        <taxon>Bacteria</taxon>
        <taxon>Pseudomonadati</taxon>
        <taxon>Pseudomonadota</taxon>
        <taxon>Gammaproteobacteria</taxon>
        <taxon>Vibrionales</taxon>
        <taxon>Vibrionaceae</taxon>
        <taxon>Vibrio</taxon>
    </lineage>
</organism>
<dbReference type="EMBL" id="CP016345">
    <property type="protein sequence ID" value="ANQ12510.1"/>
    <property type="molecule type" value="Genomic_DNA"/>
</dbReference>
<reference evidence="1 2" key="1">
    <citation type="submission" date="2016-07" db="EMBL/GenBank/DDBJ databases">
        <title>Developing Vibrio natriegens as a novel, fast-growing host for biotechnology.</title>
        <authorList>
            <person name="Weinstock M.T."/>
            <person name="Hesek E.D."/>
            <person name="Wilson C.M."/>
            <person name="Gibson D.G."/>
        </authorList>
    </citation>
    <scope>NUCLEOTIDE SEQUENCE [LARGE SCALE GENOMIC DNA]</scope>
    <source>
        <strain evidence="1 2">ATCC 14048</strain>
    </source>
</reference>
<protein>
    <submittedName>
        <fullName evidence="1">Uncharacterized protein</fullName>
    </submittedName>
</protein>
<dbReference type="Proteomes" id="UP000092741">
    <property type="component" value="Chromosome 1"/>
</dbReference>